<keyword evidence="6 7" id="KW-0238">DNA-binding</keyword>
<feature type="coiled-coil region" evidence="7">
    <location>
        <begin position="677"/>
        <end position="921"/>
    </location>
</feature>
<gene>
    <name evidence="7" type="primary">smc</name>
    <name evidence="9" type="ORF">P378_18540</name>
</gene>
<dbReference type="InterPro" id="IPR010935">
    <property type="entry name" value="SMC_hinge"/>
</dbReference>
<dbReference type="EMBL" id="AWQQ01000118">
    <property type="protein sequence ID" value="PHJ37053.1"/>
    <property type="molecule type" value="Genomic_DNA"/>
</dbReference>
<evidence type="ECO:0000256" key="7">
    <source>
        <dbReference type="HAMAP-Rule" id="MF_01894"/>
    </source>
</evidence>
<dbReference type="AlphaFoldDB" id="A0A2C6MCM3"/>
<dbReference type="FunFam" id="3.40.50.300:FF:000984">
    <property type="entry name" value="Chromosome partition protein Smc"/>
    <property type="match status" value="1"/>
</dbReference>
<evidence type="ECO:0000256" key="5">
    <source>
        <dbReference type="ARBA" id="ARBA00023054"/>
    </source>
</evidence>
<dbReference type="InterPro" id="IPR011890">
    <property type="entry name" value="SMC_prok"/>
</dbReference>
<evidence type="ECO:0000256" key="3">
    <source>
        <dbReference type="ARBA" id="ARBA00022741"/>
    </source>
</evidence>
<comment type="similarity">
    <text evidence="7">Belongs to the SMC family.</text>
</comment>
<dbReference type="Gene3D" id="6.10.140.1720">
    <property type="match status" value="1"/>
</dbReference>
<dbReference type="Gene3D" id="3.30.70.1620">
    <property type="match status" value="1"/>
</dbReference>
<evidence type="ECO:0000313" key="9">
    <source>
        <dbReference type="EMBL" id="PHJ37053.1"/>
    </source>
</evidence>
<dbReference type="InterPro" id="IPR024704">
    <property type="entry name" value="SMC"/>
</dbReference>
<reference evidence="9 10" key="1">
    <citation type="submission" date="2013-09" db="EMBL/GenBank/DDBJ databases">
        <title>Biodegradation of hydrocarbons in the deep terrestrial subsurface : characterization of a microbial consortium composed of two Desulfotomaculum species originating from a deep geological formation.</title>
        <authorList>
            <person name="Aullo T."/>
            <person name="Berlendis S."/>
            <person name="Lascourreges J.-F."/>
            <person name="Dessort D."/>
            <person name="Saint-Laurent S."/>
            <person name="Schraauwers B."/>
            <person name="Mas J."/>
            <person name="Magot M."/>
            <person name="Ranchou-Peyruse A."/>
        </authorList>
    </citation>
    <scope>NUCLEOTIDE SEQUENCE [LARGE SCALE GENOMIC DNA]</scope>
    <source>
        <strain evidence="9 10">Bs107</strain>
    </source>
</reference>
<dbReference type="Pfam" id="PF02463">
    <property type="entry name" value="SMC_N"/>
    <property type="match status" value="1"/>
</dbReference>
<dbReference type="GO" id="GO:0007059">
    <property type="term" value="P:chromosome segregation"/>
    <property type="evidence" value="ECO:0007669"/>
    <property type="project" value="UniProtKB-UniRule"/>
</dbReference>
<dbReference type="InterPro" id="IPR036277">
    <property type="entry name" value="SMC_hinge_sf"/>
</dbReference>
<dbReference type="CDD" id="cd03278">
    <property type="entry name" value="ABC_SMC_barmotin"/>
    <property type="match status" value="1"/>
</dbReference>
<proteinExistence type="inferred from homology"/>
<keyword evidence="5 7" id="KW-0175">Coiled coil</keyword>
<dbReference type="GO" id="GO:0005737">
    <property type="term" value="C:cytoplasm"/>
    <property type="evidence" value="ECO:0007669"/>
    <property type="project" value="UniProtKB-SubCell"/>
</dbReference>
<keyword evidence="4 7" id="KW-0067">ATP-binding</keyword>
<dbReference type="GO" id="GO:0005524">
    <property type="term" value="F:ATP binding"/>
    <property type="evidence" value="ECO:0007669"/>
    <property type="project" value="UniProtKB-UniRule"/>
</dbReference>
<keyword evidence="3 7" id="KW-0547">Nucleotide-binding</keyword>
<dbReference type="Proteomes" id="UP000222564">
    <property type="component" value="Unassembled WGS sequence"/>
</dbReference>
<dbReference type="Gene3D" id="3.40.50.300">
    <property type="entry name" value="P-loop containing nucleotide triphosphate hydrolases"/>
    <property type="match status" value="2"/>
</dbReference>
<accession>A0A2C6MCM3</accession>
<dbReference type="PANTHER" id="PTHR43977">
    <property type="entry name" value="STRUCTURAL MAINTENANCE OF CHROMOSOMES PROTEIN 3"/>
    <property type="match status" value="1"/>
</dbReference>
<comment type="subcellular location">
    <subcellularLocation>
        <location evidence="1 7">Cytoplasm</location>
    </subcellularLocation>
</comment>
<name>A0A2C6MCM3_9FIRM</name>
<dbReference type="GO" id="GO:0006260">
    <property type="term" value="P:DNA replication"/>
    <property type="evidence" value="ECO:0007669"/>
    <property type="project" value="UniProtKB-UniRule"/>
</dbReference>
<dbReference type="SUPFAM" id="SSF75553">
    <property type="entry name" value="Smc hinge domain"/>
    <property type="match status" value="1"/>
</dbReference>
<dbReference type="GO" id="GO:0003677">
    <property type="term" value="F:DNA binding"/>
    <property type="evidence" value="ECO:0007669"/>
    <property type="project" value="UniProtKB-UniRule"/>
</dbReference>
<comment type="function">
    <text evidence="7">Required for chromosome condensation and partitioning.</text>
</comment>
<dbReference type="GO" id="GO:0007062">
    <property type="term" value="P:sister chromatid cohesion"/>
    <property type="evidence" value="ECO:0007669"/>
    <property type="project" value="InterPro"/>
</dbReference>
<dbReference type="InterPro" id="IPR027417">
    <property type="entry name" value="P-loop_NTPase"/>
</dbReference>
<sequence>MCLKRIDIQGFKSFGDRIKLELHPGLSVIVGPNGSGKSNISDAISWCLGEQRASLLRGSRMEDVIFVGSDKRKPVGMAEVTLTLDNGAKLFSLPYEEISITRRFYRSGESEFLINKVPCRLKDIQALFMDTGLGRGAYSLIGQGKVDEILSSRPEERRTVIEEAAGIVKFRHRKEESLRKLSAAQQDLNRITDIVDELAGRIEPLAQQAARARQYKKLEDEAWRLELALFKRDWQDLTAKAREISRQLEQVKREFQDERPVIEEKLEHARARLLTIEESVREAREQAFVIDSNIERIRNKMTLVDEQISHQRSEGQRVENELQEARDALQKLAFELNQEKGKLVKLKQDTAKQISFASDKVLQRLEQEVEEKQELFQNLNTDLIDQLNQVASQRGLRNQAADRKEQLGQRLHHMRRLAGEALEKERTLGTSIDVAGDRVEELDRQKQALTLANRQAEEDLKQLNQELSQIQSQLFSMKEEMVARHSRLKVLEENLSSHSGFMKPVRELLKASRAGPSGICGAVADLIRVPKGFETAIEAALGGALQNLVTETSSQAKAAIEFLKKQNMGRATFLPLDLLRPTPAGEWEKKSLGFTGVIGLAAHLIETEAKYRPVVELLLGRLVVVDSLDNAIQVARQMQQRLRIVTLTGELFHPGGSLSGGGPVRNAGGMLHTRRERDELARNVQELHLQVHELTAKLTERQLRQRELTGRLQAYQQELVALGLELQAAEMELSKANDEFSRASRRSQESQWEIANIEQEIKHWAKIETEAAEKLAVLEQELEQLQVKLAVTQEELAAARDKKAQLEGTVHQEKVRQAELRQELLGLQKITDRLEKEYEDKKMSVASAESLLLHLNNRTRELAEQRSQLELDLQRLEQEQTLAQSNLKAKQTQHEAEAAALKQLENRWQRLQEQWQRTREQIHSLELQQARNQTELELLINRLAEYGIDDPMQIHVEPAASKRQAKADLQEMKGQMATLGPVNAGAEAEYQEVMERYRFLLGQKQDLEESRMSLEQLIEELNRLMSGQFENAFTVINRNFNTVFQQLFGGGGASMSLTGGDALTCGIEITARPPGKKNQSLSLLSGGERALTAIALLFAILKYKPSPFCVLDEIEASLDEANVKRFADYLSRTSAEVQFIVVSHRKGTMERADALYGVTMDEAGVTRLLSMSLEDLKGNKRLA</sequence>
<dbReference type="GO" id="GO:0030261">
    <property type="term" value="P:chromosome condensation"/>
    <property type="evidence" value="ECO:0007669"/>
    <property type="project" value="InterPro"/>
</dbReference>
<dbReference type="GO" id="GO:0005694">
    <property type="term" value="C:chromosome"/>
    <property type="evidence" value="ECO:0007669"/>
    <property type="project" value="InterPro"/>
</dbReference>
<dbReference type="SMART" id="SM00968">
    <property type="entry name" value="SMC_hinge"/>
    <property type="match status" value="1"/>
</dbReference>
<dbReference type="GO" id="GO:0016887">
    <property type="term" value="F:ATP hydrolysis activity"/>
    <property type="evidence" value="ECO:0007669"/>
    <property type="project" value="InterPro"/>
</dbReference>
<keyword evidence="10" id="KW-1185">Reference proteome</keyword>
<dbReference type="NCBIfam" id="TIGR02168">
    <property type="entry name" value="SMC_prok_B"/>
    <property type="match status" value="1"/>
</dbReference>
<comment type="caution">
    <text evidence="9">The sequence shown here is derived from an EMBL/GenBank/DDBJ whole genome shotgun (WGS) entry which is preliminary data.</text>
</comment>
<organism evidence="9 10">
    <name type="scientific">Desulforamulus profundi</name>
    <dbReference type="NCBI Taxonomy" id="1383067"/>
    <lineage>
        <taxon>Bacteria</taxon>
        <taxon>Bacillati</taxon>
        <taxon>Bacillota</taxon>
        <taxon>Clostridia</taxon>
        <taxon>Eubacteriales</taxon>
        <taxon>Peptococcaceae</taxon>
        <taxon>Desulforamulus</taxon>
    </lineage>
</organism>
<feature type="domain" description="SMC hinge" evidence="8">
    <location>
        <begin position="517"/>
        <end position="635"/>
    </location>
</feature>
<feature type="coiled-coil region" evidence="7">
    <location>
        <begin position="990"/>
        <end position="1027"/>
    </location>
</feature>
<dbReference type="InterPro" id="IPR003395">
    <property type="entry name" value="RecF/RecN/SMC_N"/>
</dbReference>
<dbReference type="OrthoDB" id="9808768at2"/>
<feature type="coiled-coil region" evidence="7">
    <location>
        <begin position="439"/>
        <end position="480"/>
    </location>
</feature>
<dbReference type="FunFam" id="3.40.50.300:FF:000901">
    <property type="entry name" value="Chromosome partition protein Smc"/>
    <property type="match status" value="1"/>
</dbReference>
<evidence type="ECO:0000313" key="10">
    <source>
        <dbReference type="Proteomes" id="UP000222564"/>
    </source>
</evidence>
<evidence type="ECO:0000259" key="8">
    <source>
        <dbReference type="SMART" id="SM00968"/>
    </source>
</evidence>
<dbReference type="Pfam" id="PF06470">
    <property type="entry name" value="SMC_hinge"/>
    <property type="match status" value="1"/>
</dbReference>
<dbReference type="PIRSF" id="PIRSF005719">
    <property type="entry name" value="SMC"/>
    <property type="match status" value="1"/>
</dbReference>
<dbReference type="RefSeq" id="WP_099084015.1">
    <property type="nucleotide sequence ID" value="NZ_AWQQ01000118.1"/>
</dbReference>
<evidence type="ECO:0000256" key="6">
    <source>
        <dbReference type="ARBA" id="ARBA00023125"/>
    </source>
</evidence>
<comment type="domain">
    <text evidence="7">Contains large globular domains required for ATP hydrolysis at each terminus and a third globular domain forming a flexible hinge near the middle of the molecule. These domains are separated by coiled-coil structures.</text>
</comment>
<feature type="binding site" evidence="7">
    <location>
        <begin position="32"/>
        <end position="39"/>
    </location>
    <ligand>
        <name>ATP</name>
        <dbReference type="ChEBI" id="CHEBI:30616"/>
    </ligand>
</feature>
<feature type="coiled-coil region" evidence="7">
    <location>
        <begin position="234"/>
        <end position="382"/>
    </location>
</feature>
<comment type="subunit">
    <text evidence="7">Homodimer.</text>
</comment>
<evidence type="ECO:0000256" key="1">
    <source>
        <dbReference type="ARBA" id="ARBA00004496"/>
    </source>
</evidence>
<evidence type="ECO:0000256" key="4">
    <source>
        <dbReference type="ARBA" id="ARBA00022840"/>
    </source>
</evidence>
<dbReference type="Gene3D" id="1.20.1060.20">
    <property type="match status" value="1"/>
</dbReference>
<evidence type="ECO:0000256" key="2">
    <source>
        <dbReference type="ARBA" id="ARBA00022490"/>
    </source>
</evidence>
<keyword evidence="2 7" id="KW-0963">Cytoplasm</keyword>
<protein>
    <recommendedName>
        <fullName evidence="7">Chromosome partition protein Smc</fullName>
    </recommendedName>
</protein>
<dbReference type="SUPFAM" id="SSF52540">
    <property type="entry name" value="P-loop containing nucleoside triphosphate hydrolases"/>
    <property type="match status" value="1"/>
</dbReference>
<dbReference type="HAMAP" id="MF_01894">
    <property type="entry name" value="Smc_prok"/>
    <property type="match status" value="1"/>
</dbReference>